<protein>
    <submittedName>
        <fullName evidence="8">MFS transporter</fullName>
    </submittedName>
</protein>
<feature type="transmembrane region" description="Helical" evidence="6">
    <location>
        <begin position="340"/>
        <end position="360"/>
    </location>
</feature>
<feature type="transmembrane region" description="Helical" evidence="6">
    <location>
        <begin position="490"/>
        <end position="510"/>
    </location>
</feature>
<accession>A0ABZ1YM34</accession>
<feature type="transmembrane region" description="Helical" evidence="6">
    <location>
        <begin position="25"/>
        <end position="51"/>
    </location>
</feature>
<dbReference type="PROSITE" id="PS50850">
    <property type="entry name" value="MFS"/>
    <property type="match status" value="1"/>
</dbReference>
<dbReference type="PANTHER" id="PTHR42718">
    <property type="entry name" value="MAJOR FACILITATOR SUPERFAMILY MULTIDRUG TRANSPORTER MFSC"/>
    <property type="match status" value="1"/>
</dbReference>
<keyword evidence="9" id="KW-1185">Reference proteome</keyword>
<dbReference type="SUPFAM" id="SSF103473">
    <property type="entry name" value="MFS general substrate transporter"/>
    <property type="match status" value="1"/>
</dbReference>
<comment type="subcellular location">
    <subcellularLocation>
        <location evidence="1">Cell membrane</location>
        <topology evidence="1">Multi-pass membrane protein</topology>
    </subcellularLocation>
</comment>
<evidence type="ECO:0000259" key="7">
    <source>
        <dbReference type="PROSITE" id="PS50850"/>
    </source>
</evidence>
<gene>
    <name evidence="8" type="ORF">OG563_33925</name>
</gene>
<dbReference type="Pfam" id="PF07690">
    <property type="entry name" value="MFS_1"/>
    <property type="match status" value="1"/>
</dbReference>
<dbReference type="Proteomes" id="UP001432062">
    <property type="component" value="Chromosome"/>
</dbReference>
<feature type="transmembrane region" description="Helical" evidence="6">
    <location>
        <begin position="151"/>
        <end position="173"/>
    </location>
</feature>
<dbReference type="Gene3D" id="1.20.1250.20">
    <property type="entry name" value="MFS general substrate transporter like domains"/>
    <property type="match status" value="1"/>
</dbReference>
<dbReference type="Gene3D" id="1.20.1720.10">
    <property type="entry name" value="Multidrug resistance protein D"/>
    <property type="match status" value="1"/>
</dbReference>
<organism evidence="8 9">
    <name type="scientific">Nocardia vinacea</name>
    <dbReference type="NCBI Taxonomy" id="96468"/>
    <lineage>
        <taxon>Bacteria</taxon>
        <taxon>Bacillati</taxon>
        <taxon>Actinomycetota</taxon>
        <taxon>Actinomycetes</taxon>
        <taxon>Mycobacteriales</taxon>
        <taxon>Nocardiaceae</taxon>
        <taxon>Nocardia</taxon>
    </lineage>
</organism>
<feature type="transmembrane region" description="Helical" evidence="6">
    <location>
        <begin position="179"/>
        <end position="201"/>
    </location>
</feature>
<dbReference type="InterPro" id="IPR011701">
    <property type="entry name" value="MFS"/>
</dbReference>
<keyword evidence="3 6" id="KW-0812">Transmembrane</keyword>
<dbReference type="PANTHER" id="PTHR42718:SF9">
    <property type="entry name" value="MAJOR FACILITATOR SUPERFAMILY MULTIDRUG TRANSPORTER MFSC"/>
    <property type="match status" value="1"/>
</dbReference>
<name>A0ABZ1YM34_9NOCA</name>
<dbReference type="CDD" id="cd17321">
    <property type="entry name" value="MFS_MMR_MDR_like"/>
    <property type="match status" value="1"/>
</dbReference>
<dbReference type="RefSeq" id="WP_329406964.1">
    <property type="nucleotide sequence ID" value="NZ_CP109441.1"/>
</dbReference>
<feature type="transmembrane region" description="Helical" evidence="6">
    <location>
        <begin position="63"/>
        <end position="84"/>
    </location>
</feature>
<keyword evidence="4 6" id="KW-1133">Transmembrane helix</keyword>
<dbReference type="EMBL" id="CP109441">
    <property type="protein sequence ID" value="WUV44143.1"/>
    <property type="molecule type" value="Genomic_DNA"/>
</dbReference>
<feature type="transmembrane region" description="Helical" evidence="6">
    <location>
        <begin position="372"/>
        <end position="396"/>
    </location>
</feature>
<feature type="transmembrane region" description="Helical" evidence="6">
    <location>
        <begin position="281"/>
        <end position="303"/>
    </location>
</feature>
<evidence type="ECO:0000313" key="8">
    <source>
        <dbReference type="EMBL" id="WUV44143.1"/>
    </source>
</evidence>
<keyword evidence="2" id="KW-0813">Transport</keyword>
<feature type="transmembrane region" description="Helical" evidence="6">
    <location>
        <begin position="91"/>
        <end position="110"/>
    </location>
</feature>
<evidence type="ECO:0000256" key="6">
    <source>
        <dbReference type="SAM" id="Phobius"/>
    </source>
</evidence>
<evidence type="ECO:0000256" key="2">
    <source>
        <dbReference type="ARBA" id="ARBA00022448"/>
    </source>
</evidence>
<feature type="domain" description="Major facilitator superfamily (MFS) profile" evidence="7">
    <location>
        <begin position="26"/>
        <end position="514"/>
    </location>
</feature>
<feature type="transmembrane region" description="Helical" evidence="6">
    <location>
        <begin position="213"/>
        <end position="231"/>
    </location>
</feature>
<evidence type="ECO:0000256" key="3">
    <source>
        <dbReference type="ARBA" id="ARBA00022692"/>
    </source>
</evidence>
<feature type="transmembrane region" description="Helical" evidence="6">
    <location>
        <begin position="315"/>
        <end position="333"/>
    </location>
</feature>
<evidence type="ECO:0000256" key="1">
    <source>
        <dbReference type="ARBA" id="ARBA00004651"/>
    </source>
</evidence>
<proteinExistence type="predicted"/>
<dbReference type="InterPro" id="IPR020846">
    <property type="entry name" value="MFS_dom"/>
</dbReference>
<feature type="transmembrane region" description="Helical" evidence="6">
    <location>
        <begin position="237"/>
        <end position="260"/>
    </location>
</feature>
<sequence length="536" mass="56260">MVEEIEILVERRQERRSGQNVRRSFTLAVLCVGSMTAFVNVSSTITGLARIQDELHASPTETVWITSTYSLIVASLILAAGTLADIVGRSVVFMVGAVLFTGGSVVAFAANDTALLIVGQAIIGIGGAAILPSSLAVLAHTFADPRERTEAVSIWAGSSGLGLAVGPIVTGVLLEHYSWHSIFVTNMVLGVIAFLGAVLFVPASRQPDRKLDPVGLMLGTIAVASLAFAIIEGKTLGYFSTEILCAYTTFAVSLVIFAWYESRHHDPMIDIKLFRSGSFTMVMAVAATTMFGFTGTSLLVVLYCQHVQGVTPLGAGVRALAMFVPFILISALAGKIAHRIGFKVILTVGLIVMAAGIFALRAIEAGPDSSRLWPGLIIVGIGTGLLVAPSTAAAVISVHRSQAGMASAMVNMFRQLGNVLGASVTGTILTTKFGDGLGERLTEHHLPQQTIDSVVDAAQRGNHDSARLPTELASLVADSARRAFTDASHLSALVTATIIAAIVIPTVLFIRHRPAEPTNIDTAKTAHPGTGKSFAP</sequence>
<evidence type="ECO:0000256" key="5">
    <source>
        <dbReference type="ARBA" id="ARBA00023136"/>
    </source>
</evidence>
<feature type="transmembrane region" description="Helical" evidence="6">
    <location>
        <begin position="116"/>
        <end position="139"/>
    </location>
</feature>
<reference evidence="8" key="1">
    <citation type="submission" date="2022-10" db="EMBL/GenBank/DDBJ databases">
        <title>The complete genomes of actinobacterial strains from the NBC collection.</title>
        <authorList>
            <person name="Joergensen T.S."/>
            <person name="Alvarez Arevalo M."/>
            <person name="Sterndorff E.B."/>
            <person name="Faurdal D."/>
            <person name="Vuksanovic O."/>
            <person name="Mourched A.-S."/>
            <person name="Charusanti P."/>
            <person name="Shaw S."/>
            <person name="Blin K."/>
            <person name="Weber T."/>
        </authorList>
    </citation>
    <scope>NUCLEOTIDE SEQUENCE</scope>
    <source>
        <strain evidence="8">NBC_01482</strain>
    </source>
</reference>
<dbReference type="InterPro" id="IPR036259">
    <property type="entry name" value="MFS_trans_sf"/>
</dbReference>
<keyword evidence="5 6" id="KW-0472">Membrane</keyword>
<evidence type="ECO:0000256" key="4">
    <source>
        <dbReference type="ARBA" id="ARBA00022989"/>
    </source>
</evidence>
<evidence type="ECO:0000313" key="9">
    <source>
        <dbReference type="Proteomes" id="UP001432062"/>
    </source>
</evidence>